<evidence type="ECO:0000313" key="2">
    <source>
        <dbReference type="Proteomes" id="UP000228934"/>
    </source>
</evidence>
<evidence type="ECO:0000313" key="1">
    <source>
        <dbReference type="EMBL" id="PIO04800.1"/>
    </source>
</evidence>
<dbReference type="Proteomes" id="UP000228934">
    <property type="component" value="Unassembled WGS sequence"/>
</dbReference>
<protein>
    <submittedName>
        <fullName evidence="1">Uncharacterized protein</fullName>
    </submittedName>
</protein>
<sequence length="36" mass="4355">MKSKLLHFNFWQILTHIYLMILKKVLEALEQGLKVK</sequence>
<reference evidence="2" key="1">
    <citation type="journal article" date="2017" name="Nat. Commun.">
        <title>The North American bullfrog draft genome provides insight into hormonal regulation of long noncoding RNA.</title>
        <authorList>
            <person name="Hammond S.A."/>
            <person name="Warren R.L."/>
            <person name="Vandervalk B.P."/>
            <person name="Kucuk E."/>
            <person name="Khan H."/>
            <person name="Gibb E.A."/>
            <person name="Pandoh P."/>
            <person name="Kirk H."/>
            <person name="Zhao Y."/>
            <person name="Jones M."/>
            <person name="Mungall A.J."/>
            <person name="Coope R."/>
            <person name="Pleasance S."/>
            <person name="Moore R.A."/>
            <person name="Holt R.A."/>
            <person name="Round J.M."/>
            <person name="Ohora S."/>
            <person name="Walle B.V."/>
            <person name="Veldhoen N."/>
            <person name="Helbing C.C."/>
            <person name="Birol I."/>
        </authorList>
    </citation>
    <scope>NUCLEOTIDE SEQUENCE [LARGE SCALE GENOMIC DNA]</scope>
</reference>
<accession>A0A2G9PNG5</accession>
<gene>
    <name evidence="1" type="ORF">AB205_0195930</name>
</gene>
<organism evidence="1 2">
    <name type="scientific">Aquarana catesbeiana</name>
    <name type="common">American bullfrog</name>
    <name type="synonym">Rana catesbeiana</name>
    <dbReference type="NCBI Taxonomy" id="8400"/>
    <lineage>
        <taxon>Eukaryota</taxon>
        <taxon>Metazoa</taxon>
        <taxon>Chordata</taxon>
        <taxon>Craniata</taxon>
        <taxon>Vertebrata</taxon>
        <taxon>Euteleostomi</taxon>
        <taxon>Amphibia</taxon>
        <taxon>Batrachia</taxon>
        <taxon>Anura</taxon>
        <taxon>Neobatrachia</taxon>
        <taxon>Ranoidea</taxon>
        <taxon>Ranidae</taxon>
        <taxon>Aquarana</taxon>
    </lineage>
</organism>
<dbReference type="EMBL" id="KV922608">
    <property type="protein sequence ID" value="PIO04800.1"/>
    <property type="molecule type" value="Genomic_DNA"/>
</dbReference>
<dbReference type="AlphaFoldDB" id="A0A2G9PNG5"/>
<proteinExistence type="predicted"/>
<name>A0A2G9PNG5_AQUCT</name>
<keyword evidence="2" id="KW-1185">Reference proteome</keyword>